<protein>
    <submittedName>
        <fullName evidence="2">Uncharacterized protein</fullName>
    </submittedName>
</protein>
<dbReference type="AlphaFoldDB" id="A0A7C9HS63"/>
<sequence>MEYDRIYRFDQEPEWRFGITWPKLGKSAGVGTVVFLLIGGVVQGIPLLAILLGVVVATYLAIATYERAVPKRYIQNLYYYMTTPMVFSVTNDSHPLPLAVPRHLASPQRPKALHPAQP</sequence>
<keyword evidence="1" id="KW-0812">Transmembrane</keyword>
<feature type="transmembrane region" description="Helical" evidence="1">
    <location>
        <begin position="33"/>
        <end position="62"/>
    </location>
</feature>
<gene>
    <name evidence="2" type="ORF">GO986_12310</name>
</gene>
<keyword evidence="1" id="KW-0472">Membrane</keyword>
<evidence type="ECO:0000313" key="3">
    <source>
        <dbReference type="Proteomes" id="UP000483286"/>
    </source>
</evidence>
<evidence type="ECO:0000313" key="2">
    <source>
        <dbReference type="EMBL" id="MVN87549.1"/>
    </source>
</evidence>
<keyword evidence="3" id="KW-1185">Reference proteome</keyword>
<dbReference type="EMBL" id="WQLB01000015">
    <property type="protein sequence ID" value="MVN87549.1"/>
    <property type="molecule type" value="Genomic_DNA"/>
</dbReference>
<reference evidence="2 3" key="1">
    <citation type="submission" date="2019-12" db="EMBL/GenBank/DDBJ databases">
        <title>Deinococcus sp. HMF7620 Genome sequencing and assembly.</title>
        <authorList>
            <person name="Kang H."/>
            <person name="Kim H."/>
            <person name="Joh K."/>
        </authorList>
    </citation>
    <scope>NUCLEOTIDE SEQUENCE [LARGE SCALE GENOMIC DNA]</scope>
    <source>
        <strain evidence="2 3">HMF7620</strain>
    </source>
</reference>
<proteinExistence type="predicted"/>
<organism evidence="2 3">
    <name type="scientific">Deinococcus arboris</name>
    <dbReference type="NCBI Taxonomy" id="2682977"/>
    <lineage>
        <taxon>Bacteria</taxon>
        <taxon>Thermotogati</taxon>
        <taxon>Deinococcota</taxon>
        <taxon>Deinococci</taxon>
        <taxon>Deinococcales</taxon>
        <taxon>Deinococcaceae</taxon>
        <taxon>Deinococcus</taxon>
    </lineage>
</organism>
<evidence type="ECO:0000256" key="1">
    <source>
        <dbReference type="SAM" id="Phobius"/>
    </source>
</evidence>
<comment type="caution">
    <text evidence="2">The sequence shown here is derived from an EMBL/GenBank/DDBJ whole genome shotgun (WGS) entry which is preliminary data.</text>
</comment>
<accession>A0A7C9HS63</accession>
<dbReference type="RefSeq" id="WP_157459604.1">
    <property type="nucleotide sequence ID" value="NZ_WQLB01000015.1"/>
</dbReference>
<name>A0A7C9HS63_9DEIO</name>
<dbReference type="Proteomes" id="UP000483286">
    <property type="component" value="Unassembled WGS sequence"/>
</dbReference>
<keyword evidence="1" id="KW-1133">Transmembrane helix</keyword>